<evidence type="ECO:0000313" key="4">
    <source>
        <dbReference type="Proteomes" id="UP000494363"/>
    </source>
</evidence>
<keyword evidence="4" id="KW-1185">Reference proteome</keyword>
<dbReference type="AlphaFoldDB" id="A0A6J5DN08"/>
<evidence type="ECO:0000313" key="3">
    <source>
        <dbReference type="EMBL" id="CAB3755700.1"/>
    </source>
</evidence>
<dbReference type="InterPro" id="IPR011324">
    <property type="entry name" value="Cytotoxic_necrot_fac-like_cat"/>
</dbReference>
<evidence type="ECO:0000256" key="1">
    <source>
        <dbReference type="SAM" id="MobiDB-lite"/>
    </source>
</evidence>
<dbReference type="Gene3D" id="3.60.100.10">
    <property type="entry name" value="Cytotoxic necrotizing factor, Rho-activating domain"/>
    <property type="match status" value="1"/>
</dbReference>
<feature type="compositionally biased region" description="Polar residues" evidence="1">
    <location>
        <begin position="104"/>
        <end position="113"/>
    </location>
</feature>
<feature type="region of interest" description="Disordered" evidence="1">
    <location>
        <begin position="1"/>
        <end position="126"/>
    </location>
</feature>
<accession>A0A6J5DN08</accession>
<dbReference type="SUPFAM" id="SSF64438">
    <property type="entry name" value="CNF1/YfiH-like putative cysteine hydrolases"/>
    <property type="match status" value="1"/>
</dbReference>
<sequence>MTHVSSTASQPWLFAQPDDTPSDHAATTQRRHRRKANTRPPHDYSQTSTVPRRAQDKTPAGDTGVTRAYLGPVSQGAPRHDSPQIPEKVWLLQAQRKKKAHPPRTNQHTSTQRPRIPPVPPAVTRPVSPALVPKLATTVPIDPRLQVNQGTTSLKRLQGEGPINLEPAGEPAADTARIKQFGAPLTFYRNDRSESGTRNPSLIDKTRYRARHDVVAVGKGTDATSYVPEAKAYMGRAWSTTPTELSGTDVVKLGAGKDGTAAIMLPFREIRPGSTIIVTGGPMRGSTMLFAADHHGFHAYHAGSSSDHPRWSVSEDGARSIANAYRTMHPGHDAWITARSGAEELVSIARQYPFAALIYNGEYSTEPGRKLPDERIHAPLHASGTDPHDPWHMMTFSYFEPGDVRSVGTAEAVISKDARGKVTVQVLGEKGRLDHMQTLDLHGGSVGFRYKTIEGATTSYSVEQAKQS</sequence>
<protein>
    <recommendedName>
        <fullName evidence="2">Cytotoxic necrotizing factor Rho-activating domain-containing protein</fullName>
    </recommendedName>
</protein>
<organism evidence="3 4">
    <name type="scientific">Paraburkholderia humisilvae</name>
    <dbReference type="NCBI Taxonomy" id="627669"/>
    <lineage>
        <taxon>Bacteria</taxon>
        <taxon>Pseudomonadati</taxon>
        <taxon>Pseudomonadota</taxon>
        <taxon>Betaproteobacteria</taxon>
        <taxon>Burkholderiales</taxon>
        <taxon>Burkholderiaceae</taxon>
        <taxon>Paraburkholderia</taxon>
    </lineage>
</organism>
<feature type="domain" description="Cytotoxic necrotizing factor Rho-activating" evidence="2">
    <location>
        <begin position="249"/>
        <end position="364"/>
    </location>
</feature>
<proteinExistence type="predicted"/>
<dbReference type="Pfam" id="PF05785">
    <property type="entry name" value="CNF1"/>
    <property type="match status" value="1"/>
</dbReference>
<evidence type="ECO:0000259" key="2">
    <source>
        <dbReference type="Pfam" id="PF05785"/>
    </source>
</evidence>
<gene>
    <name evidence="3" type="ORF">LMG29542_02677</name>
</gene>
<dbReference type="EMBL" id="CADIKH010000010">
    <property type="protein sequence ID" value="CAB3755700.1"/>
    <property type="molecule type" value="Genomic_DNA"/>
</dbReference>
<feature type="compositionally biased region" description="Polar residues" evidence="1">
    <location>
        <begin position="1"/>
        <end position="10"/>
    </location>
</feature>
<dbReference type="InterPro" id="IPR008430">
    <property type="entry name" value="CNF_Rho-act"/>
</dbReference>
<dbReference type="Proteomes" id="UP000494363">
    <property type="component" value="Unassembled WGS sequence"/>
</dbReference>
<reference evidence="3 4" key="1">
    <citation type="submission" date="2020-04" db="EMBL/GenBank/DDBJ databases">
        <authorList>
            <person name="De Canck E."/>
        </authorList>
    </citation>
    <scope>NUCLEOTIDE SEQUENCE [LARGE SCALE GENOMIC DNA]</scope>
    <source>
        <strain evidence="3 4">LMG 29542</strain>
    </source>
</reference>
<dbReference type="InterPro" id="IPR037040">
    <property type="entry name" value="CNF_Rho-act_sf"/>
</dbReference>
<name>A0A6J5DN08_9BURK</name>